<accession>A0ABP8UZU4</accession>
<dbReference type="Pfam" id="PF13103">
    <property type="entry name" value="TonB_2"/>
    <property type="match status" value="1"/>
</dbReference>
<keyword evidence="3 6" id="KW-1133">Transmembrane helix</keyword>
<protein>
    <recommendedName>
        <fullName evidence="9">Protein TolA</fullName>
    </recommendedName>
</protein>
<dbReference type="NCBIfam" id="TIGR02794">
    <property type="entry name" value="tolA_full"/>
    <property type="match status" value="1"/>
</dbReference>
<keyword evidence="2 6" id="KW-0812">Transmembrane</keyword>
<dbReference type="PANTHER" id="PTHR33446">
    <property type="entry name" value="PROTEIN TONB-RELATED"/>
    <property type="match status" value="1"/>
</dbReference>
<dbReference type="EMBL" id="BAABFL010000121">
    <property type="protein sequence ID" value="GAA4649132.1"/>
    <property type="molecule type" value="Genomic_DNA"/>
</dbReference>
<dbReference type="Gene3D" id="3.30.1150.10">
    <property type="match status" value="1"/>
</dbReference>
<feature type="compositionally biased region" description="Basic residues" evidence="5">
    <location>
        <begin position="70"/>
        <end position="80"/>
    </location>
</feature>
<name>A0ABP8UZU4_9GAMM</name>
<feature type="transmembrane region" description="Helical" evidence="6">
    <location>
        <begin position="16"/>
        <end position="38"/>
    </location>
</feature>
<evidence type="ECO:0000256" key="3">
    <source>
        <dbReference type="ARBA" id="ARBA00022989"/>
    </source>
</evidence>
<feature type="region of interest" description="Disordered" evidence="5">
    <location>
        <begin position="61"/>
        <end position="138"/>
    </location>
</feature>
<comment type="caution">
    <text evidence="7">The sequence shown here is derived from an EMBL/GenBank/DDBJ whole genome shotgun (WGS) entry which is preliminary data.</text>
</comment>
<dbReference type="InterPro" id="IPR006260">
    <property type="entry name" value="TonB/TolA_C"/>
</dbReference>
<organism evidence="7 8">
    <name type="scientific">Kistimonas scapharcae</name>
    <dbReference type="NCBI Taxonomy" id="1036133"/>
    <lineage>
        <taxon>Bacteria</taxon>
        <taxon>Pseudomonadati</taxon>
        <taxon>Pseudomonadota</taxon>
        <taxon>Gammaproteobacteria</taxon>
        <taxon>Oceanospirillales</taxon>
        <taxon>Endozoicomonadaceae</taxon>
        <taxon>Kistimonas</taxon>
    </lineage>
</organism>
<reference evidence="8" key="1">
    <citation type="journal article" date="2019" name="Int. J. Syst. Evol. Microbiol.">
        <title>The Global Catalogue of Microorganisms (GCM) 10K type strain sequencing project: providing services to taxonomists for standard genome sequencing and annotation.</title>
        <authorList>
            <consortium name="The Broad Institute Genomics Platform"/>
            <consortium name="The Broad Institute Genome Sequencing Center for Infectious Disease"/>
            <person name="Wu L."/>
            <person name="Ma J."/>
        </authorList>
    </citation>
    <scope>NUCLEOTIDE SEQUENCE [LARGE SCALE GENOMIC DNA]</scope>
    <source>
        <strain evidence="8">JCM 17805</strain>
    </source>
</reference>
<evidence type="ECO:0000313" key="7">
    <source>
        <dbReference type="EMBL" id="GAA4649132.1"/>
    </source>
</evidence>
<keyword evidence="4 6" id="KW-0472">Membrane</keyword>
<dbReference type="NCBIfam" id="TIGR01352">
    <property type="entry name" value="tonB_Cterm"/>
    <property type="match status" value="1"/>
</dbReference>
<evidence type="ECO:0000256" key="6">
    <source>
        <dbReference type="SAM" id="Phobius"/>
    </source>
</evidence>
<evidence type="ECO:0000256" key="1">
    <source>
        <dbReference type="ARBA" id="ARBA00004167"/>
    </source>
</evidence>
<proteinExistence type="predicted"/>
<dbReference type="InterPro" id="IPR014161">
    <property type="entry name" value="Tol-Pal_TolA"/>
</dbReference>
<dbReference type="Proteomes" id="UP001500604">
    <property type="component" value="Unassembled WGS sequence"/>
</dbReference>
<comment type="subcellular location">
    <subcellularLocation>
        <location evidence="1">Membrane</location>
        <topology evidence="1">Single-pass membrane protein</topology>
    </subcellularLocation>
</comment>
<evidence type="ECO:0000256" key="4">
    <source>
        <dbReference type="ARBA" id="ARBA00023136"/>
    </source>
</evidence>
<gene>
    <name evidence="7" type="ORF">GCM10023116_14060</name>
</gene>
<feature type="compositionally biased region" description="Basic and acidic residues" evidence="5">
    <location>
        <begin position="81"/>
        <end position="138"/>
    </location>
</feature>
<dbReference type="RefSeq" id="WP_345194897.1">
    <property type="nucleotide sequence ID" value="NZ_BAABFL010000121.1"/>
</dbReference>
<dbReference type="SUPFAM" id="SSF74653">
    <property type="entry name" value="TolA/TonB C-terminal domain"/>
    <property type="match status" value="1"/>
</dbReference>
<evidence type="ECO:0000313" key="8">
    <source>
        <dbReference type="Proteomes" id="UP001500604"/>
    </source>
</evidence>
<evidence type="ECO:0000256" key="5">
    <source>
        <dbReference type="SAM" id="MobiDB-lite"/>
    </source>
</evidence>
<evidence type="ECO:0008006" key="9">
    <source>
        <dbReference type="Google" id="ProtNLM"/>
    </source>
</evidence>
<dbReference type="InterPro" id="IPR051045">
    <property type="entry name" value="TonB-dependent_transducer"/>
</dbReference>
<keyword evidence="8" id="KW-1185">Reference proteome</keyword>
<evidence type="ECO:0000256" key="2">
    <source>
        <dbReference type="ARBA" id="ARBA00022692"/>
    </source>
</evidence>
<sequence>MNVLSKLRRRGTSDGYTIPVLTSLLLHGLAVVAMVIVWPGKTEERVRPVPTHIMAKVYVPTPEPVIPKPKPVKKPRQKPVKKPEKKTPVKTPEKKVPVKPVKSDVDRKKALAEQQRREREAEKRRDAEAARQAEEAQRLQEQEMLAALERDQVEQQRIAEQLKTDANVVNGYVALIEQLVRQNWSRPPSARKGMTVKLRVRLTPTGEIVSIETLKGSGNPAFDDSAIRAVQKAAPFRELGQLESRLFESHFRAFNFYFDPQDLLE</sequence>